<dbReference type="AlphaFoldDB" id="A0AAU9WH15"/>
<protein>
    <recommendedName>
        <fullName evidence="5">CUB domain-containing protein</fullName>
    </recommendedName>
</protein>
<accession>A0AAU9WH15</accession>
<evidence type="ECO:0000256" key="1">
    <source>
        <dbReference type="ARBA" id="ARBA00022737"/>
    </source>
</evidence>
<keyword evidence="7" id="KW-1185">Reference proteome</keyword>
<evidence type="ECO:0000259" key="5">
    <source>
        <dbReference type="PROSITE" id="PS01180"/>
    </source>
</evidence>
<evidence type="ECO:0000313" key="6">
    <source>
        <dbReference type="EMBL" id="CAH3113946.1"/>
    </source>
</evidence>
<evidence type="ECO:0000256" key="2">
    <source>
        <dbReference type="ARBA" id="ARBA00023157"/>
    </source>
</evidence>
<feature type="signal peptide" evidence="4">
    <location>
        <begin position="1"/>
        <end position="30"/>
    </location>
</feature>
<dbReference type="InterPro" id="IPR035914">
    <property type="entry name" value="Sperma_CUB_dom_sf"/>
</dbReference>
<sequence>MVFWEERQKTNLVRVVRFTVLALLLKEGTCDSICPNGLINITASSGSLIYPSSGNYGVNVTKCWKIEVPDTYAAIGFRFYKFDLERCENCKCDHFQSGVTYNNLDVQSKSCGRYSFNYLYEYLWFVDWSGGIASSVSGSTAYIRFVSDGTEHYSGFNLTFIAGSSAGEQVQIDFVSFNLEDSTDCQNDYVEFRDAHVVLGDPKSISGEYGPILTNRLCGSTKPSSIQSQGNIVWVQFKSNRNSTTVYKGFKATFKAGQGRLFVSSPLLCSSSPFCLWSHQRTACCNFIN</sequence>
<organism evidence="6 7">
    <name type="scientific">Pocillopora meandrina</name>
    <dbReference type="NCBI Taxonomy" id="46732"/>
    <lineage>
        <taxon>Eukaryota</taxon>
        <taxon>Metazoa</taxon>
        <taxon>Cnidaria</taxon>
        <taxon>Anthozoa</taxon>
        <taxon>Hexacorallia</taxon>
        <taxon>Scleractinia</taxon>
        <taxon>Astrocoeniina</taxon>
        <taxon>Pocilloporidae</taxon>
        <taxon>Pocillopora</taxon>
    </lineage>
</organism>
<dbReference type="Proteomes" id="UP001159428">
    <property type="component" value="Unassembled WGS sequence"/>
</dbReference>
<evidence type="ECO:0000256" key="3">
    <source>
        <dbReference type="PROSITE-ProRule" id="PRU00059"/>
    </source>
</evidence>
<proteinExistence type="predicted"/>
<keyword evidence="1" id="KW-0677">Repeat</keyword>
<comment type="caution">
    <text evidence="6">The sequence shown here is derived from an EMBL/GenBank/DDBJ whole genome shotgun (WGS) entry which is preliminary data.</text>
</comment>
<comment type="caution">
    <text evidence="3">Lacks conserved residue(s) required for the propagation of feature annotation.</text>
</comment>
<dbReference type="SMART" id="SM00042">
    <property type="entry name" value="CUB"/>
    <property type="match status" value="1"/>
</dbReference>
<reference evidence="6 7" key="1">
    <citation type="submission" date="2022-05" db="EMBL/GenBank/DDBJ databases">
        <authorList>
            <consortium name="Genoscope - CEA"/>
            <person name="William W."/>
        </authorList>
    </citation>
    <scope>NUCLEOTIDE SEQUENCE [LARGE SCALE GENOMIC DNA]</scope>
</reference>
<keyword evidence="2" id="KW-1015">Disulfide bond</keyword>
<dbReference type="InterPro" id="IPR000859">
    <property type="entry name" value="CUB_dom"/>
</dbReference>
<keyword evidence="4" id="KW-0732">Signal</keyword>
<evidence type="ECO:0000256" key="4">
    <source>
        <dbReference type="SAM" id="SignalP"/>
    </source>
</evidence>
<feature type="chain" id="PRO_5043336699" description="CUB domain-containing protein" evidence="4">
    <location>
        <begin position="31"/>
        <end position="289"/>
    </location>
</feature>
<name>A0AAU9WH15_9CNID</name>
<dbReference type="SUPFAM" id="SSF49854">
    <property type="entry name" value="Spermadhesin, CUB domain"/>
    <property type="match status" value="2"/>
</dbReference>
<evidence type="ECO:0000313" key="7">
    <source>
        <dbReference type="Proteomes" id="UP001159428"/>
    </source>
</evidence>
<dbReference type="Pfam" id="PF00431">
    <property type="entry name" value="CUB"/>
    <property type="match status" value="2"/>
</dbReference>
<gene>
    <name evidence="6" type="ORF">PMEA_00005954</name>
</gene>
<feature type="domain" description="CUB" evidence="5">
    <location>
        <begin position="111"/>
        <end position="257"/>
    </location>
</feature>
<dbReference type="PANTHER" id="PTHR24251">
    <property type="entry name" value="OVOCHYMASE-RELATED"/>
    <property type="match status" value="1"/>
</dbReference>
<dbReference type="EMBL" id="CALNXJ010000014">
    <property type="protein sequence ID" value="CAH3113946.1"/>
    <property type="molecule type" value="Genomic_DNA"/>
</dbReference>
<dbReference type="PROSITE" id="PS01180">
    <property type="entry name" value="CUB"/>
    <property type="match status" value="1"/>
</dbReference>
<dbReference type="CDD" id="cd00041">
    <property type="entry name" value="CUB"/>
    <property type="match status" value="2"/>
</dbReference>
<dbReference type="Gene3D" id="2.60.120.290">
    <property type="entry name" value="Spermadhesin, CUB domain"/>
    <property type="match status" value="2"/>
</dbReference>